<organism evidence="1 2">
    <name type="scientific">Olivibacter ginsenosidimutans</name>
    <dbReference type="NCBI Taxonomy" id="1176537"/>
    <lineage>
        <taxon>Bacteria</taxon>
        <taxon>Pseudomonadati</taxon>
        <taxon>Bacteroidota</taxon>
        <taxon>Sphingobacteriia</taxon>
        <taxon>Sphingobacteriales</taxon>
        <taxon>Sphingobacteriaceae</taxon>
        <taxon>Olivibacter</taxon>
    </lineage>
</organism>
<accession>A0ABP9BH40</accession>
<dbReference type="Proteomes" id="UP001501411">
    <property type="component" value="Unassembled WGS sequence"/>
</dbReference>
<reference evidence="2" key="1">
    <citation type="journal article" date="2019" name="Int. J. Syst. Evol. Microbiol.">
        <title>The Global Catalogue of Microorganisms (GCM) 10K type strain sequencing project: providing services to taxonomists for standard genome sequencing and annotation.</title>
        <authorList>
            <consortium name="The Broad Institute Genomics Platform"/>
            <consortium name="The Broad Institute Genome Sequencing Center for Infectious Disease"/>
            <person name="Wu L."/>
            <person name="Ma J."/>
        </authorList>
    </citation>
    <scope>NUCLEOTIDE SEQUENCE [LARGE SCALE GENOMIC DNA]</scope>
    <source>
        <strain evidence="2">JCM 18200</strain>
    </source>
</reference>
<protein>
    <recommendedName>
        <fullName evidence="3">GIY-YIG nuclease family protein</fullName>
    </recommendedName>
</protein>
<gene>
    <name evidence="1" type="ORF">GCM10023231_24790</name>
</gene>
<evidence type="ECO:0000313" key="1">
    <source>
        <dbReference type="EMBL" id="GAA4795401.1"/>
    </source>
</evidence>
<dbReference type="EMBL" id="BAABIQ010000036">
    <property type="protein sequence ID" value="GAA4795401.1"/>
    <property type="molecule type" value="Genomic_DNA"/>
</dbReference>
<evidence type="ECO:0008006" key="3">
    <source>
        <dbReference type="Google" id="ProtNLM"/>
    </source>
</evidence>
<comment type="caution">
    <text evidence="1">The sequence shown here is derived from an EMBL/GenBank/DDBJ whole genome shotgun (WGS) entry which is preliminary data.</text>
</comment>
<evidence type="ECO:0000313" key="2">
    <source>
        <dbReference type="Proteomes" id="UP001501411"/>
    </source>
</evidence>
<name>A0ABP9BH40_9SPHI</name>
<sequence>MAKQQGQERAFPKNLHPLDSIFRKNLALLASHSLKYHFLFFSFFFWNEFNNFTKNTYSMKLKVIYKITYPNGKIYIGKDLTNTLNYFGSANSLLIENDFSLEQRKDFTIRKEIIWESYTEDLREVNAMEVQLIRQYKSNDPNIGYNMWPKFLK</sequence>
<dbReference type="CDD" id="cd10443">
    <property type="entry name" value="GIY-YIG_HE_Tlr8p_PBC-V_like"/>
    <property type="match status" value="1"/>
</dbReference>
<proteinExistence type="predicted"/>
<keyword evidence="2" id="KW-1185">Reference proteome</keyword>